<dbReference type="EMBL" id="JABSTU010003978">
    <property type="protein sequence ID" value="KAH7964400.1"/>
    <property type="molecule type" value="Genomic_DNA"/>
</dbReference>
<proteinExistence type="predicted"/>
<feature type="compositionally biased region" description="Polar residues" evidence="1">
    <location>
        <begin position="242"/>
        <end position="259"/>
    </location>
</feature>
<evidence type="ECO:0000256" key="1">
    <source>
        <dbReference type="SAM" id="MobiDB-lite"/>
    </source>
</evidence>
<protein>
    <submittedName>
        <fullName evidence="3">Uncharacterized protein</fullName>
    </submittedName>
</protein>
<feature type="region of interest" description="Disordered" evidence="1">
    <location>
        <begin position="1"/>
        <end position="100"/>
    </location>
</feature>
<gene>
    <name evidence="3" type="ORF">HPB51_027362</name>
</gene>
<sequence length="259" mass="27550">MRNSKRKESIPPRPACSAPALGSKPASLRTPWVSLTQVPEEQSSAHYSATPSPTISLGFDASSTGNADNLGPSPCATKRGSREHKSSVGTQPLRRLRGHADVTPTRKAMALLSALLLGACLIGALISFGRLFTRTKGSVDEGAKSTAESIAESEVATNYVRDLDTQPGIDGELDSIVDDIETADRGRERPAEENTQPSTRQDVEPHSRLQSPGGSGEHLAERAMAQEPRIDALPRSSVRVLINNSTDESTPPTSKPHNG</sequence>
<comment type="caution">
    <text evidence="3">The sequence shown here is derived from an EMBL/GenBank/DDBJ whole genome shotgun (WGS) entry which is preliminary data.</text>
</comment>
<feature type="region of interest" description="Disordered" evidence="1">
    <location>
        <begin position="183"/>
        <end position="259"/>
    </location>
</feature>
<evidence type="ECO:0000313" key="4">
    <source>
        <dbReference type="Proteomes" id="UP000821866"/>
    </source>
</evidence>
<feature type="transmembrane region" description="Helical" evidence="2">
    <location>
        <begin position="108"/>
        <end position="128"/>
    </location>
</feature>
<keyword evidence="4" id="KW-1185">Reference proteome</keyword>
<evidence type="ECO:0000256" key="2">
    <source>
        <dbReference type="SAM" id="Phobius"/>
    </source>
</evidence>
<feature type="compositionally biased region" description="Basic and acidic residues" evidence="1">
    <location>
        <begin position="1"/>
        <end position="10"/>
    </location>
</feature>
<feature type="compositionally biased region" description="Basic and acidic residues" evidence="1">
    <location>
        <begin position="183"/>
        <end position="192"/>
    </location>
</feature>
<reference evidence="3" key="2">
    <citation type="submission" date="2021-09" db="EMBL/GenBank/DDBJ databases">
        <authorList>
            <person name="Jia N."/>
            <person name="Wang J."/>
            <person name="Shi W."/>
            <person name="Du L."/>
            <person name="Sun Y."/>
            <person name="Zhan W."/>
            <person name="Jiang J."/>
            <person name="Wang Q."/>
            <person name="Zhang B."/>
            <person name="Ji P."/>
            <person name="Sakyi L.B."/>
            <person name="Cui X."/>
            <person name="Yuan T."/>
            <person name="Jiang B."/>
            <person name="Yang W."/>
            <person name="Lam T.T.-Y."/>
            <person name="Chang Q."/>
            <person name="Ding S."/>
            <person name="Wang X."/>
            <person name="Zhu J."/>
            <person name="Ruan X."/>
            <person name="Zhao L."/>
            <person name="Wei J."/>
            <person name="Que T."/>
            <person name="Du C."/>
            <person name="Cheng J."/>
            <person name="Dai P."/>
            <person name="Han X."/>
            <person name="Huang E."/>
            <person name="Gao Y."/>
            <person name="Liu J."/>
            <person name="Shao H."/>
            <person name="Ye R."/>
            <person name="Li L."/>
            <person name="Wei W."/>
            <person name="Wang X."/>
            <person name="Wang C."/>
            <person name="Huo Q."/>
            <person name="Li W."/>
            <person name="Guo W."/>
            <person name="Chen H."/>
            <person name="Chen S."/>
            <person name="Zhou L."/>
            <person name="Zhou L."/>
            <person name="Ni X."/>
            <person name="Tian J."/>
            <person name="Zhou Y."/>
            <person name="Sheng Y."/>
            <person name="Liu T."/>
            <person name="Pan Y."/>
            <person name="Xia L."/>
            <person name="Li J."/>
            <person name="Zhao F."/>
            <person name="Cao W."/>
        </authorList>
    </citation>
    <scope>NUCLEOTIDE SEQUENCE</scope>
    <source>
        <strain evidence="3">Rmic-2018</strain>
        <tissue evidence="3">Larvae</tissue>
    </source>
</reference>
<dbReference type="AlphaFoldDB" id="A0A9J6D0M4"/>
<dbReference type="Proteomes" id="UP000821866">
    <property type="component" value="Unassembled WGS sequence"/>
</dbReference>
<name>A0A9J6D0M4_RHIMP</name>
<accession>A0A9J6D0M4</accession>
<feature type="compositionally biased region" description="Polar residues" evidence="1">
    <location>
        <begin position="33"/>
        <end position="67"/>
    </location>
</feature>
<organism evidence="3 4">
    <name type="scientific">Rhipicephalus microplus</name>
    <name type="common">Cattle tick</name>
    <name type="synonym">Boophilus microplus</name>
    <dbReference type="NCBI Taxonomy" id="6941"/>
    <lineage>
        <taxon>Eukaryota</taxon>
        <taxon>Metazoa</taxon>
        <taxon>Ecdysozoa</taxon>
        <taxon>Arthropoda</taxon>
        <taxon>Chelicerata</taxon>
        <taxon>Arachnida</taxon>
        <taxon>Acari</taxon>
        <taxon>Parasitiformes</taxon>
        <taxon>Ixodida</taxon>
        <taxon>Ixodoidea</taxon>
        <taxon>Ixodidae</taxon>
        <taxon>Rhipicephalinae</taxon>
        <taxon>Rhipicephalus</taxon>
        <taxon>Boophilus</taxon>
    </lineage>
</organism>
<reference evidence="3" key="1">
    <citation type="journal article" date="2020" name="Cell">
        <title>Large-Scale Comparative Analyses of Tick Genomes Elucidate Their Genetic Diversity and Vector Capacities.</title>
        <authorList>
            <consortium name="Tick Genome and Microbiome Consortium (TIGMIC)"/>
            <person name="Jia N."/>
            <person name="Wang J."/>
            <person name="Shi W."/>
            <person name="Du L."/>
            <person name="Sun Y."/>
            <person name="Zhan W."/>
            <person name="Jiang J.F."/>
            <person name="Wang Q."/>
            <person name="Zhang B."/>
            <person name="Ji P."/>
            <person name="Bell-Sakyi L."/>
            <person name="Cui X.M."/>
            <person name="Yuan T.T."/>
            <person name="Jiang B.G."/>
            <person name="Yang W.F."/>
            <person name="Lam T.T."/>
            <person name="Chang Q.C."/>
            <person name="Ding S.J."/>
            <person name="Wang X.J."/>
            <person name="Zhu J.G."/>
            <person name="Ruan X.D."/>
            <person name="Zhao L."/>
            <person name="Wei J.T."/>
            <person name="Ye R.Z."/>
            <person name="Que T.C."/>
            <person name="Du C.H."/>
            <person name="Zhou Y.H."/>
            <person name="Cheng J.X."/>
            <person name="Dai P.F."/>
            <person name="Guo W.B."/>
            <person name="Han X.H."/>
            <person name="Huang E.J."/>
            <person name="Li L.F."/>
            <person name="Wei W."/>
            <person name="Gao Y.C."/>
            <person name="Liu J.Z."/>
            <person name="Shao H.Z."/>
            <person name="Wang X."/>
            <person name="Wang C.C."/>
            <person name="Yang T.C."/>
            <person name="Huo Q.B."/>
            <person name="Li W."/>
            <person name="Chen H.Y."/>
            <person name="Chen S.E."/>
            <person name="Zhou L.G."/>
            <person name="Ni X.B."/>
            <person name="Tian J.H."/>
            <person name="Sheng Y."/>
            <person name="Liu T."/>
            <person name="Pan Y.S."/>
            <person name="Xia L.Y."/>
            <person name="Li J."/>
            <person name="Zhao F."/>
            <person name="Cao W.C."/>
        </authorList>
    </citation>
    <scope>NUCLEOTIDE SEQUENCE</scope>
    <source>
        <strain evidence="3">Rmic-2018</strain>
    </source>
</reference>
<keyword evidence="2" id="KW-0812">Transmembrane</keyword>
<evidence type="ECO:0000313" key="3">
    <source>
        <dbReference type="EMBL" id="KAH7964400.1"/>
    </source>
</evidence>
<keyword evidence="2" id="KW-1133">Transmembrane helix</keyword>
<keyword evidence="2" id="KW-0472">Membrane</keyword>